<sequence>MGALKNVLEPLAIASLLTLGAWINRTVCPRFDVEDPVRTPFLRHEPTEGSWDDGDVSTEEAAFKAHRRKSRLNIPSRVLKKFPFILEIWYWLLIYWVYQGARAVSARLIDGNEATFAKAEKHAIQLLHLEHILKIDIELTLQQFILTQAPRVMRVLAIIYYSHIVVGVAFYVYSYTSFPRRRYEAIRRSLALMNIFAFFIVTLWRCTPPRLLPKGFGFDDVLHKSTAGSAWTHNKFQLTIAAMPSLHFGASVFLACCTVAFSPHTMLRLIAPVWPMMMGLTVVATANHFVLDMVVGVAVVASAYGLNRVMLVLLPVEKVFLRCLRLEKPR</sequence>
<name>S7ZU12_PENO1</name>
<dbReference type="AlphaFoldDB" id="S7ZU12"/>
<evidence type="ECO:0000256" key="3">
    <source>
        <dbReference type="ARBA" id="ARBA00022989"/>
    </source>
</evidence>
<keyword evidence="8" id="KW-1185">Reference proteome</keyword>
<keyword evidence="2 5" id="KW-0812">Transmembrane</keyword>
<keyword evidence="4 5" id="KW-0472">Membrane</keyword>
<evidence type="ECO:0000256" key="2">
    <source>
        <dbReference type="ARBA" id="ARBA00022692"/>
    </source>
</evidence>
<dbReference type="Pfam" id="PF14378">
    <property type="entry name" value="PAP2_3"/>
    <property type="match status" value="1"/>
</dbReference>
<evidence type="ECO:0000313" key="8">
    <source>
        <dbReference type="Proteomes" id="UP000019376"/>
    </source>
</evidence>
<feature type="transmembrane region" description="Helical" evidence="5">
    <location>
        <begin position="273"/>
        <end position="291"/>
    </location>
</feature>
<feature type="domain" description="Inositolphosphotransferase Aur1/Ipt1" evidence="6">
    <location>
        <begin position="125"/>
        <end position="305"/>
    </location>
</feature>
<evidence type="ECO:0000256" key="4">
    <source>
        <dbReference type="ARBA" id="ARBA00023136"/>
    </source>
</evidence>
<dbReference type="GO" id="GO:0016020">
    <property type="term" value="C:membrane"/>
    <property type="evidence" value="ECO:0007669"/>
    <property type="project" value="UniProtKB-SubCell"/>
</dbReference>
<dbReference type="eggNOG" id="ENOG502QTNB">
    <property type="taxonomic scope" value="Eukaryota"/>
</dbReference>
<dbReference type="OrthoDB" id="2566866at2759"/>
<dbReference type="CDD" id="cd03386">
    <property type="entry name" value="PAP2_Aur1_like"/>
    <property type="match status" value="1"/>
</dbReference>
<dbReference type="InterPro" id="IPR026841">
    <property type="entry name" value="Aur1/Ipt1"/>
</dbReference>
<evidence type="ECO:0000259" key="6">
    <source>
        <dbReference type="Pfam" id="PF14378"/>
    </source>
</evidence>
<evidence type="ECO:0000313" key="7">
    <source>
        <dbReference type="EMBL" id="EPS34200.1"/>
    </source>
</evidence>
<feature type="transmembrane region" description="Helical" evidence="5">
    <location>
        <begin position="152"/>
        <end position="173"/>
    </location>
</feature>
<protein>
    <recommendedName>
        <fullName evidence="6">Inositolphosphotransferase Aur1/Ipt1 domain-containing protein</fullName>
    </recommendedName>
</protein>
<dbReference type="PANTHER" id="PTHR31310:SF16">
    <property type="entry name" value="INOSITOLPHOSPHOTRANSFERASE AUR1_IPT1 DOMAIN-CONTAINING PROTEIN"/>
    <property type="match status" value="1"/>
</dbReference>
<proteinExistence type="predicted"/>
<feature type="transmembrane region" description="Helical" evidence="5">
    <location>
        <begin position="297"/>
        <end position="316"/>
    </location>
</feature>
<dbReference type="EMBL" id="KB644415">
    <property type="protein sequence ID" value="EPS34200.1"/>
    <property type="molecule type" value="Genomic_DNA"/>
</dbReference>
<gene>
    <name evidence="7" type="ORF">PDE_09164</name>
</gene>
<keyword evidence="3 5" id="KW-1133">Transmembrane helix</keyword>
<feature type="transmembrane region" description="Helical" evidence="5">
    <location>
        <begin position="185"/>
        <end position="204"/>
    </location>
</feature>
<dbReference type="InterPro" id="IPR052185">
    <property type="entry name" value="IPC_Synthase-Related"/>
</dbReference>
<dbReference type="HOGENOM" id="CLU_035756_1_1_1"/>
<evidence type="ECO:0000256" key="5">
    <source>
        <dbReference type="SAM" id="Phobius"/>
    </source>
</evidence>
<dbReference type="PANTHER" id="PTHR31310">
    <property type="match status" value="1"/>
</dbReference>
<comment type="subcellular location">
    <subcellularLocation>
        <location evidence="1">Membrane</location>
        <topology evidence="1">Multi-pass membrane protein</topology>
    </subcellularLocation>
</comment>
<dbReference type="Proteomes" id="UP000019376">
    <property type="component" value="Unassembled WGS sequence"/>
</dbReference>
<accession>S7ZU12</accession>
<evidence type="ECO:0000256" key="1">
    <source>
        <dbReference type="ARBA" id="ARBA00004141"/>
    </source>
</evidence>
<dbReference type="PhylomeDB" id="S7ZU12"/>
<organism evidence="7 8">
    <name type="scientific">Penicillium oxalicum (strain 114-2 / CGMCC 5302)</name>
    <name type="common">Penicillium decumbens</name>
    <dbReference type="NCBI Taxonomy" id="933388"/>
    <lineage>
        <taxon>Eukaryota</taxon>
        <taxon>Fungi</taxon>
        <taxon>Dikarya</taxon>
        <taxon>Ascomycota</taxon>
        <taxon>Pezizomycotina</taxon>
        <taxon>Eurotiomycetes</taxon>
        <taxon>Eurotiomycetidae</taxon>
        <taxon>Eurotiales</taxon>
        <taxon>Aspergillaceae</taxon>
        <taxon>Penicillium</taxon>
    </lineage>
</organism>
<feature type="transmembrane region" description="Helical" evidence="5">
    <location>
        <begin position="238"/>
        <end position="261"/>
    </location>
</feature>
<reference evidence="7 8" key="1">
    <citation type="journal article" date="2013" name="PLoS ONE">
        <title>Genomic and secretomic analyses reveal unique features of the lignocellulolytic enzyme system of Penicillium decumbens.</title>
        <authorList>
            <person name="Liu G."/>
            <person name="Zhang L."/>
            <person name="Wei X."/>
            <person name="Zou G."/>
            <person name="Qin Y."/>
            <person name="Ma L."/>
            <person name="Li J."/>
            <person name="Zheng H."/>
            <person name="Wang S."/>
            <person name="Wang C."/>
            <person name="Xun L."/>
            <person name="Zhao G.-P."/>
            <person name="Zhou Z."/>
            <person name="Qu Y."/>
        </authorList>
    </citation>
    <scope>NUCLEOTIDE SEQUENCE [LARGE SCALE GENOMIC DNA]</scope>
    <source>
        <strain evidence="8">114-2 / CGMCC 5302</strain>
    </source>
</reference>